<dbReference type="Gene3D" id="3.40.190.10">
    <property type="entry name" value="Periplasmic binding protein-like II"/>
    <property type="match status" value="2"/>
</dbReference>
<proteinExistence type="predicted"/>
<keyword evidence="1" id="KW-0732">Signal</keyword>
<dbReference type="KEGG" id="lck:HN018_00755"/>
<gene>
    <name evidence="3" type="ORF">HN018_00755</name>
</gene>
<dbReference type="SUPFAM" id="SSF53850">
    <property type="entry name" value="Periplasmic binding protein-like II"/>
    <property type="match status" value="1"/>
</dbReference>
<organism evidence="3 4">
    <name type="scientific">Lichenicola cladoniae</name>
    <dbReference type="NCBI Taxonomy" id="1484109"/>
    <lineage>
        <taxon>Bacteria</taxon>
        <taxon>Pseudomonadati</taxon>
        <taxon>Pseudomonadota</taxon>
        <taxon>Alphaproteobacteria</taxon>
        <taxon>Acetobacterales</taxon>
        <taxon>Acetobacteraceae</taxon>
        <taxon>Lichenicola</taxon>
    </lineage>
</organism>
<keyword evidence="2" id="KW-0812">Transmembrane</keyword>
<evidence type="ECO:0000256" key="2">
    <source>
        <dbReference type="SAM" id="Phobius"/>
    </source>
</evidence>
<evidence type="ECO:0000256" key="1">
    <source>
        <dbReference type="ARBA" id="ARBA00022729"/>
    </source>
</evidence>
<dbReference type="PANTHER" id="PTHR30006:SF2">
    <property type="entry name" value="ABC TRANSPORTER SUBSTRATE-BINDING PROTEIN"/>
    <property type="match status" value="1"/>
</dbReference>
<protein>
    <submittedName>
        <fullName evidence="3">Solute-binding protein</fullName>
    </submittedName>
</protein>
<accession>A0A6M8GY77</accession>
<feature type="transmembrane region" description="Helical" evidence="2">
    <location>
        <begin position="16"/>
        <end position="35"/>
    </location>
</feature>
<dbReference type="PANTHER" id="PTHR30006">
    <property type="entry name" value="THIAMINE-BINDING PERIPLASMIC PROTEIN-RELATED"/>
    <property type="match status" value="1"/>
</dbReference>
<dbReference type="AlphaFoldDB" id="A0A6M8GY77"/>
<keyword evidence="2" id="KW-0472">Membrane</keyword>
<dbReference type="Proteomes" id="UP000500767">
    <property type="component" value="Chromosome"/>
</dbReference>
<keyword evidence="4" id="KW-1185">Reference proteome</keyword>
<reference evidence="3 4" key="1">
    <citation type="journal article" date="2014" name="World J. Microbiol. Biotechnol.">
        <title>Biodiversity and physiological characteristics of Antarctic and Arctic lichens-associated bacteria.</title>
        <authorList>
            <person name="Lee Y.M."/>
            <person name="Kim E.H."/>
            <person name="Lee H.K."/>
            <person name="Hong S.G."/>
        </authorList>
    </citation>
    <scope>NUCLEOTIDE SEQUENCE [LARGE SCALE GENOMIC DNA]</scope>
    <source>
        <strain evidence="3 4">PAMC 26569</strain>
    </source>
</reference>
<evidence type="ECO:0000313" key="4">
    <source>
        <dbReference type="Proteomes" id="UP000500767"/>
    </source>
</evidence>
<sequence>MKAFRGGRACIRPVQLRILSACLAVGMAASMFVLWPASEDSNLVIYSAMGPPGALIPAFEKASGLRVTYINMGGGPLQARIYAEGAHPRWNVAWFAGDAAMAALDQAGLLVRHASSDADWTGAGTAQPVWTEAAHAVLPSDGSYAPSGLTLAGVFVTLRSSPVPARNWQSLPSYPGAVGMVSPVASGTAYPVLSAMMEATGGVASGHTLLLALRQHDLGIAASNPLLLGQLRAGDISLAVLPSETAYTAAKRDPAIRVTLPEPAGVMPAVLGVSVRASPAARRAAGLFVRFLLTAEGQRLIRTSTAEGLGWAPVDHIAAPADLPPLRSLVLVHPDADLWGQREGSEVGWFRREITG</sequence>
<keyword evidence="2" id="KW-1133">Transmembrane helix</keyword>
<dbReference type="RefSeq" id="WP_171832735.1">
    <property type="nucleotide sequence ID" value="NZ_CP053708.1"/>
</dbReference>
<name>A0A6M8GY77_9PROT</name>
<dbReference type="Pfam" id="PF13531">
    <property type="entry name" value="SBP_bac_11"/>
    <property type="match status" value="1"/>
</dbReference>
<dbReference type="EMBL" id="CP053708">
    <property type="protein sequence ID" value="QKE88774.1"/>
    <property type="molecule type" value="Genomic_DNA"/>
</dbReference>
<evidence type="ECO:0000313" key="3">
    <source>
        <dbReference type="EMBL" id="QKE88774.1"/>
    </source>
</evidence>